<sequence length="182" mass="21030">MFEYQLINIDQLQRDKILRWCGATVRANLGKKMTSRFRSRGRTARNYARHDRSVVLINQHRDILWRSTHHAQSSKQRRSCRCSRCCCCISTRIALKAFSYSRRGPLDIARSSSRRAESCWVVRRVSASAIRAALRILPFSVGRRRATRPDSTRRLLRADKPLRPSPRLQTAPCHATNTSPLV</sequence>
<feature type="compositionally biased region" description="Basic and acidic residues" evidence="1">
    <location>
        <begin position="148"/>
        <end position="162"/>
    </location>
</feature>
<dbReference type="EMBL" id="JBJJXI010000088">
    <property type="protein sequence ID" value="KAL3394739.1"/>
    <property type="molecule type" value="Genomic_DNA"/>
</dbReference>
<accession>A0ABD2WQ52</accession>
<evidence type="ECO:0000313" key="2">
    <source>
        <dbReference type="EMBL" id="KAL3394739.1"/>
    </source>
</evidence>
<dbReference type="AlphaFoldDB" id="A0ABD2WQ52"/>
<name>A0ABD2WQ52_9HYME</name>
<protein>
    <submittedName>
        <fullName evidence="2">Uncharacterized protein</fullName>
    </submittedName>
</protein>
<evidence type="ECO:0000256" key="1">
    <source>
        <dbReference type="SAM" id="MobiDB-lite"/>
    </source>
</evidence>
<comment type="caution">
    <text evidence="2">The sequence shown here is derived from an EMBL/GenBank/DDBJ whole genome shotgun (WGS) entry which is preliminary data.</text>
</comment>
<proteinExistence type="predicted"/>
<gene>
    <name evidence="2" type="ORF">TKK_011026</name>
</gene>
<reference evidence="2 3" key="1">
    <citation type="journal article" date="2024" name="bioRxiv">
        <title>A reference genome for Trichogramma kaykai: A tiny desert-dwelling parasitoid wasp with competing sex-ratio distorters.</title>
        <authorList>
            <person name="Culotta J."/>
            <person name="Lindsey A.R."/>
        </authorList>
    </citation>
    <scope>NUCLEOTIDE SEQUENCE [LARGE SCALE GENOMIC DNA]</scope>
    <source>
        <strain evidence="2 3">KSX58</strain>
    </source>
</reference>
<evidence type="ECO:0000313" key="3">
    <source>
        <dbReference type="Proteomes" id="UP001627154"/>
    </source>
</evidence>
<keyword evidence="3" id="KW-1185">Reference proteome</keyword>
<feature type="region of interest" description="Disordered" evidence="1">
    <location>
        <begin position="148"/>
        <end position="182"/>
    </location>
</feature>
<organism evidence="2 3">
    <name type="scientific">Trichogramma kaykai</name>
    <dbReference type="NCBI Taxonomy" id="54128"/>
    <lineage>
        <taxon>Eukaryota</taxon>
        <taxon>Metazoa</taxon>
        <taxon>Ecdysozoa</taxon>
        <taxon>Arthropoda</taxon>
        <taxon>Hexapoda</taxon>
        <taxon>Insecta</taxon>
        <taxon>Pterygota</taxon>
        <taxon>Neoptera</taxon>
        <taxon>Endopterygota</taxon>
        <taxon>Hymenoptera</taxon>
        <taxon>Apocrita</taxon>
        <taxon>Proctotrupomorpha</taxon>
        <taxon>Chalcidoidea</taxon>
        <taxon>Trichogrammatidae</taxon>
        <taxon>Trichogramma</taxon>
    </lineage>
</organism>
<dbReference type="Proteomes" id="UP001627154">
    <property type="component" value="Unassembled WGS sequence"/>
</dbReference>